<dbReference type="InterPro" id="IPR011684">
    <property type="entry name" value="NAB"/>
</dbReference>
<evidence type="ECO:0000256" key="1">
    <source>
        <dbReference type="ARBA" id="ARBA00023054"/>
    </source>
</evidence>
<evidence type="ECO:0000256" key="2">
    <source>
        <dbReference type="SAM" id="Coils"/>
    </source>
</evidence>
<reference evidence="5" key="1">
    <citation type="submission" date="2022-06" db="EMBL/GenBank/DDBJ databases">
        <title>Uncovering the hologenomic basis of an extraordinary plant invasion.</title>
        <authorList>
            <person name="Bieker V.C."/>
            <person name="Martin M.D."/>
            <person name="Gilbert T."/>
            <person name="Hodgins K."/>
            <person name="Battlay P."/>
            <person name="Petersen B."/>
            <person name="Wilson J."/>
        </authorList>
    </citation>
    <scope>NUCLEOTIDE SEQUENCE</scope>
    <source>
        <strain evidence="5">AA19_3_7</strain>
        <tissue evidence="5">Leaf</tissue>
    </source>
</reference>
<protein>
    <recommendedName>
        <fullName evidence="4">NAB domain-containing protein</fullName>
    </recommendedName>
</protein>
<organism evidence="5 6">
    <name type="scientific">Ambrosia artemisiifolia</name>
    <name type="common">Common ragweed</name>
    <dbReference type="NCBI Taxonomy" id="4212"/>
    <lineage>
        <taxon>Eukaryota</taxon>
        <taxon>Viridiplantae</taxon>
        <taxon>Streptophyta</taxon>
        <taxon>Embryophyta</taxon>
        <taxon>Tracheophyta</taxon>
        <taxon>Spermatophyta</taxon>
        <taxon>Magnoliopsida</taxon>
        <taxon>eudicotyledons</taxon>
        <taxon>Gunneridae</taxon>
        <taxon>Pentapetalae</taxon>
        <taxon>asterids</taxon>
        <taxon>campanulids</taxon>
        <taxon>Asterales</taxon>
        <taxon>Asteraceae</taxon>
        <taxon>Asteroideae</taxon>
        <taxon>Heliantheae alliance</taxon>
        <taxon>Heliantheae</taxon>
        <taxon>Ambrosia</taxon>
    </lineage>
</organism>
<sequence>MTERATGKGYSWWWASHIRTKQSKWLEQNLQDMEDKVEHVLNLITKDGDSFARRAEMYYKHRPEVINFVEETVRAYRSLAERYDKLSTDLQKANTTIATVCPDKVTYEDDDDYTVGPSKLPKKPSKRASKKASKIPKAPKLPAKGVLNNYSKTTTKTNPNHVESDSTKDDELKSCEETLKMLQEKQEQLIEEAKVEQQRFEDAKSKLESLKHKFNLYEDEDENDVDSETEVEETIDKLMNKMITLETSVTSQTTLTDTLRKENHDLQTRIQNLEAEKAALMSTKNVVNVESKEGKTDQAYWVEMLLNGYEYRDDILLEQYVAILKSYKDTKKKLSDEQTKNQQTLSSMNSAIVKRDNAIQEMVQKLKHLQESLGEDKVEIPTVEFLDEPQVVSASEERLRKNIDAILDQNLDLWLRLSTTFRQVHKFKKQVKDTLEEVKKVEAKGLTGVSENCRSGPGSLPTNEFSMFVGKGPHSDKHLKSLGKSDASMFTSDLLSEIKPMYKHLHKINTRLASWLQQSILLNNELDTINSYLCNIQEEITQEEIKFSAHQAAKFKGDILNMKQENNKVNEELEAGLDHAIALKHEIEQTLERLEIKFGLSANQNQPRKRWSSRRSLSLRSLLFGGTSKKQNSCLFSCLGHHKRTHSI</sequence>
<feature type="region of interest" description="Disordered" evidence="3">
    <location>
        <begin position="108"/>
        <end position="170"/>
    </location>
</feature>
<comment type="caution">
    <text evidence="5">The sequence shown here is derived from an EMBL/GenBank/DDBJ whole genome shotgun (WGS) entry which is preliminary data.</text>
</comment>
<dbReference type="AlphaFoldDB" id="A0AAD5GPY0"/>
<evidence type="ECO:0000313" key="6">
    <source>
        <dbReference type="Proteomes" id="UP001206925"/>
    </source>
</evidence>
<evidence type="ECO:0000256" key="3">
    <source>
        <dbReference type="SAM" id="MobiDB-lite"/>
    </source>
</evidence>
<proteinExistence type="predicted"/>
<dbReference type="PROSITE" id="PS51774">
    <property type="entry name" value="NAB"/>
    <property type="match status" value="1"/>
</dbReference>
<feature type="coiled-coil region" evidence="2">
    <location>
        <begin position="256"/>
        <end position="290"/>
    </location>
</feature>
<gene>
    <name evidence="5" type="ORF">M8C21_023466</name>
</gene>
<feature type="domain" description="NAB" evidence="4">
    <location>
        <begin position="10"/>
        <end position="90"/>
    </location>
</feature>
<dbReference type="Proteomes" id="UP001206925">
    <property type="component" value="Unassembled WGS sequence"/>
</dbReference>
<dbReference type="InterPro" id="IPR056888">
    <property type="entry name" value="NET2A-D/KIP1-like_dom"/>
</dbReference>
<feature type="coiled-coil region" evidence="2">
    <location>
        <begin position="172"/>
        <end position="220"/>
    </location>
</feature>
<dbReference type="Pfam" id="PF25014">
    <property type="entry name" value="NET2A"/>
    <property type="match status" value="1"/>
</dbReference>
<dbReference type="Pfam" id="PF07765">
    <property type="entry name" value="KIP1"/>
    <property type="match status" value="1"/>
</dbReference>
<feature type="coiled-coil region" evidence="2">
    <location>
        <begin position="552"/>
        <end position="597"/>
    </location>
</feature>
<dbReference type="Pfam" id="PF24918">
    <property type="entry name" value="NET2A_C"/>
    <property type="match status" value="2"/>
</dbReference>
<dbReference type="InterPro" id="IPR056889">
    <property type="entry name" value="NET2A-D/KIP1-like_C"/>
</dbReference>
<evidence type="ECO:0000313" key="5">
    <source>
        <dbReference type="EMBL" id="KAI7751017.1"/>
    </source>
</evidence>
<keyword evidence="1 2" id="KW-0175">Coiled coil</keyword>
<dbReference type="GO" id="GO:0003779">
    <property type="term" value="F:actin binding"/>
    <property type="evidence" value="ECO:0007669"/>
    <property type="project" value="InterPro"/>
</dbReference>
<feature type="compositionally biased region" description="Polar residues" evidence="3">
    <location>
        <begin position="148"/>
        <end position="161"/>
    </location>
</feature>
<dbReference type="EMBL" id="JAMZMK010006018">
    <property type="protein sequence ID" value="KAI7751017.1"/>
    <property type="molecule type" value="Genomic_DNA"/>
</dbReference>
<evidence type="ECO:0000259" key="4">
    <source>
        <dbReference type="PROSITE" id="PS51774"/>
    </source>
</evidence>
<feature type="compositionally biased region" description="Low complexity" evidence="3">
    <location>
        <begin position="135"/>
        <end position="144"/>
    </location>
</feature>
<accession>A0AAD5GPY0</accession>
<feature type="compositionally biased region" description="Basic residues" evidence="3">
    <location>
        <begin position="120"/>
        <end position="134"/>
    </location>
</feature>
<name>A0AAD5GPY0_AMBAR</name>
<dbReference type="PANTHER" id="PTHR31631">
    <property type="entry name" value="PROTEIN NETWORKED 2D"/>
    <property type="match status" value="1"/>
</dbReference>
<dbReference type="PANTHER" id="PTHR31631:SF0">
    <property type="entry name" value="PROTEIN NETWORKED 2D"/>
    <property type="match status" value="1"/>
</dbReference>
<keyword evidence="6" id="KW-1185">Reference proteome</keyword>